<dbReference type="Pfam" id="PF00135">
    <property type="entry name" value="COesterase"/>
    <property type="match status" value="1"/>
</dbReference>
<dbReference type="InterPro" id="IPR019826">
    <property type="entry name" value="Carboxylesterase_B_AS"/>
</dbReference>
<dbReference type="PANTHER" id="PTHR11559">
    <property type="entry name" value="CARBOXYLESTERASE"/>
    <property type="match status" value="1"/>
</dbReference>
<evidence type="ECO:0000256" key="1">
    <source>
        <dbReference type="ARBA" id="ARBA00005964"/>
    </source>
</evidence>
<name>A0A0D2YDL3_FUSOF</name>
<dbReference type="EnsemblFungi" id="FOXG_15083T0">
    <property type="protein sequence ID" value="FOXG_15083P0"/>
    <property type="gene ID" value="FOXG_15083"/>
</dbReference>
<dbReference type="VEuPathDB" id="FungiDB:FOXG_15083"/>
<keyword evidence="2 3" id="KW-0378">Hydrolase</keyword>
<protein>
    <recommendedName>
        <fullName evidence="3">Carboxylic ester hydrolase</fullName>
        <ecNumber evidence="3">3.1.1.-</ecNumber>
    </recommendedName>
</protein>
<dbReference type="InterPro" id="IPR002018">
    <property type="entry name" value="CarbesteraseB"/>
</dbReference>
<evidence type="ECO:0000313" key="6">
    <source>
        <dbReference type="Proteomes" id="UP000002489"/>
    </source>
</evidence>
<evidence type="ECO:0000256" key="3">
    <source>
        <dbReference type="RuleBase" id="RU361235"/>
    </source>
</evidence>
<proteinExistence type="inferred from homology"/>
<dbReference type="AlphaFoldDB" id="A0A0D2YDL3"/>
<dbReference type="Proteomes" id="UP000002489">
    <property type="component" value="Unassembled WGS sequence"/>
</dbReference>
<evidence type="ECO:0000313" key="5">
    <source>
        <dbReference type="EnsemblFungi" id="FOXG_14397P0"/>
    </source>
</evidence>
<organism evidence="5 6">
    <name type="scientific">Fusarium oxysporum (strain Fo5176)</name>
    <name type="common">Fusarium vascular wilt</name>
    <dbReference type="NCBI Taxonomy" id="660025"/>
    <lineage>
        <taxon>Eukaryota</taxon>
        <taxon>Fungi</taxon>
        <taxon>Dikarya</taxon>
        <taxon>Ascomycota</taxon>
        <taxon>Pezizomycotina</taxon>
        <taxon>Sordariomycetes</taxon>
        <taxon>Hypocreomycetidae</taxon>
        <taxon>Hypocreales</taxon>
        <taxon>Nectriaceae</taxon>
        <taxon>Fusarium</taxon>
        <taxon>Fusarium oxysporum species complex</taxon>
    </lineage>
</organism>
<dbReference type="STRING" id="426428.A0A0D2YDL3"/>
<dbReference type="Gene3D" id="3.40.50.1820">
    <property type="entry name" value="alpha/beta hydrolase"/>
    <property type="match status" value="1"/>
</dbReference>
<dbReference type="VEuPathDB" id="FungiDB:FOXG_14397"/>
<evidence type="ECO:0000259" key="4">
    <source>
        <dbReference type="Pfam" id="PF00135"/>
    </source>
</evidence>
<accession>A0A0D2YDL3</accession>
<dbReference type="InterPro" id="IPR029058">
    <property type="entry name" value="AB_hydrolase_fold"/>
</dbReference>
<comment type="similarity">
    <text evidence="1 3">Belongs to the type-B carboxylesterase/lipase family.</text>
</comment>
<reference evidence="5" key="2">
    <citation type="submission" date="2025-05" db="UniProtKB">
        <authorList>
            <consortium name="EnsemblFungi"/>
        </authorList>
    </citation>
    <scope>IDENTIFICATION</scope>
    <source>
        <strain evidence="5">4287 / CBS 123668 / FGSC 9935 / NRRL 34936</strain>
    </source>
</reference>
<evidence type="ECO:0000256" key="2">
    <source>
        <dbReference type="ARBA" id="ARBA00022801"/>
    </source>
</evidence>
<dbReference type="EC" id="3.1.1.-" evidence="3"/>
<feature type="domain" description="Carboxylesterase type B" evidence="4">
    <location>
        <begin position="12"/>
        <end position="458"/>
    </location>
</feature>
<sequence>MGSYHFKHEHLGEVIGLERGTDIIQFRGIPYATIPARFRQSILNGTLPSQPFDARQPGPFCPQVPIEAPAFWDQPPGEDYPALTASKGDEYGCLNLNITAPTAALENAEKGKIPVLVFIHGGAFISGSQCIAFNGREIFDPTNLVQVSLKRNQAIVVVTINYRLGPLGFLASKDLETYNKAHGEPVGNYGLHDQARALDWVNKFIHGFGGDPDEVTVNGTSAGAISTHYQTLFPGRKFKRAIMSSGTIIGLGPQTMDEHEANFSKYVEAVSDSNTPNTTTIELLQAAPVQELVTAVPAFISYPLVDGQWVKGGSCDSLAIQNPPDIMIGSCAYEQDVAEFLLEHAPGTKSLSDDRFLLTVKEVLSTNSIFHDAVDLLIADPDIREAYGVRSNDSADLQNWAALIGDVMFRIPVVFMASLQPDQPMLIYEIAATNPFTNSAMHYQKANHGLNDILLFDVAEDAVPEKHLEEWRGAVATLQSVWLDFSHGLTPWPPAKSSGEDLGPFYRVDNTTGGVVCQSLDELVGKPTAERWSIVLRQARIFQKQK</sequence>
<dbReference type="PROSITE" id="PS00122">
    <property type="entry name" value="CARBOXYLESTERASE_B_1"/>
    <property type="match status" value="1"/>
</dbReference>
<dbReference type="SUPFAM" id="SSF53474">
    <property type="entry name" value="alpha/beta-Hydrolases"/>
    <property type="match status" value="1"/>
</dbReference>
<gene>
    <name evidence="5" type="primary">28955558</name>
</gene>
<dbReference type="EnsemblFungi" id="FOXG_14397T0">
    <property type="protein sequence ID" value="FOXG_14397P0"/>
    <property type="gene ID" value="FOXG_14397"/>
</dbReference>
<dbReference type="GO" id="GO:0016787">
    <property type="term" value="F:hydrolase activity"/>
    <property type="evidence" value="ECO:0007669"/>
    <property type="project" value="UniProtKB-KW"/>
</dbReference>
<dbReference type="ESTHER" id="fuso4-j9niq8">
    <property type="family name" value="Fungal_carboxylesterase_lipase"/>
</dbReference>
<reference evidence="6" key="1">
    <citation type="journal article" date="2012" name="Mol. Plant Microbe Interact.">
        <title>A highly conserved effector in Fusarium oxysporum is required for full virulence on Arabidopsis.</title>
        <authorList>
            <person name="Thatcher L.F."/>
            <person name="Gardiner D.M."/>
            <person name="Kazan K."/>
            <person name="Manners J."/>
        </authorList>
    </citation>
    <scope>NUCLEOTIDE SEQUENCE [LARGE SCALE GENOMIC DNA]</scope>
    <source>
        <strain evidence="6">Fo5176</strain>
    </source>
</reference>
<dbReference type="InterPro" id="IPR050309">
    <property type="entry name" value="Type-B_Carboxylest/Lipase"/>
</dbReference>